<evidence type="ECO:0000259" key="2">
    <source>
        <dbReference type="Pfam" id="PF14238"/>
    </source>
</evidence>
<dbReference type="EMBL" id="JAOQJU010000005">
    <property type="protein sequence ID" value="MCU6686295.1"/>
    <property type="molecule type" value="Genomic_DNA"/>
</dbReference>
<feature type="domain" description="DUF4340" evidence="2">
    <location>
        <begin position="75"/>
        <end position="178"/>
    </location>
</feature>
<feature type="compositionally biased region" description="Polar residues" evidence="1">
    <location>
        <begin position="195"/>
        <end position="205"/>
    </location>
</feature>
<protein>
    <submittedName>
        <fullName evidence="3">DUF4340 domain-containing protein</fullName>
    </submittedName>
</protein>
<sequence length="205" mass="23007">MKSKKGFFILLAVFLVLVVCYLALKVWTEKAQEEEQAKTEAEQIYLTDTDVSEITSFGYSNGETELSFVKEEDTWYSETDREVNLNQSSVENMLSQIAYISADRKLEDPDGLADYGLEDPVYTLWYTTESGETVTVLVGNAAGSNYYAMEQDGSEVYTVSGSCIESLYFDLEDLKEEEETEETDTTEEADVSDGSDISTDTQESE</sequence>
<evidence type="ECO:0000256" key="1">
    <source>
        <dbReference type="SAM" id="MobiDB-lite"/>
    </source>
</evidence>
<dbReference type="RefSeq" id="WP_158369376.1">
    <property type="nucleotide sequence ID" value="NZ_JAOQJU010000005.1"/>
</dbReference>
<organism evidence="3 4">
    <name type="scientific">Dorea acetigenes</name>
    <dbReference type="NCBI Taxonomy" id="2981787"/>
    <lineage>
        <taxon>Bacteria</taxon>
        <taxon>Bacillati</taxon>
        <taxon>Bacillota</taxon>
        <taxon>Clostridia</taxon>
        <taxon>Lachnospirales</taxon>
        <taxon>Lachnospiraceae</taxon>
        <taxon>Dorea</taxon>
    </lineage>
</organism>
<dbReference type="Proteomes" id="UP001652431">
    <property type="component" value="Unassembled WGS sequence"/>
</dbReference>
<evidence type="ECO:0000313" key="4">
    <source>
        <dbReference type="Proteomes" id="UP001652431"/>
    </source>
</evidence>
<feature type="region of interest" description="Disordered" evidence="1">
    <location>
        <begin position="172"/>
        <end position="205"/>
    </location>
</feature>
<accession>A0ABT2RLP9</accession>
<gene>
    <name evidence="3" type="ORF">OCV99_06940</name>
</gene>
<keyword evidence="4" id="KW-1185">Reference proteome</keyword>
<evidence type="ECO:0000313" key="3">
    <source>
        <dbReference type="EMBL" id="MCU6686295.1"/>
    </source>
</evidence>
<proteinExistence type="predicted"/>
<name>A0ABT2RLP9_9FIRM</name>
<dbReference type="InterPro" id="IPR025641">
    <property type="entry name" value="DUF4340"/>
</dbReference>
<reference evidence="3 4" key="1">
    <citation type="journal article" date="2021" name="ISME Commun">
        <title>Automated analysis of genomic sequences facilitates high-throughput and comprehensive description of bacteria.</title>
        <authorList>
            <person name="Hitch T.C.A."/>
        </authorList>
    </citation>
    <scope>NUCLEOTIDE SEQUENCE [LARGE SCALE GENOMIC DNA]</scope>
    <source>
        <strain evidence="3 4">Sanger_03</strain>
    </source>
</reference>
<comment type="caution">
    <text evidence="3">The sequence shown here is derived from an EMBL/GenBank/DDBJ whole genome shotgun (WGS) entry which is preliminary data.</text>
</comment>
<dbReference type="Pfam" id="PF14238">
    <property type="entry name" value="DUF4340"/>
    <property type="match status" value="1"/>
</dbReference>
<feature type="compositionally biased region" description="Acidic residues" evidence="1">
    <location>
        <begin position="172"/>
        <end position="193"/>
    </location>
</feature>